<keyword evidence="2" id="KW-0328">Glycosyltransferase</keyword>
<dbReference type="EMBL" id="JAINUG010000043">
    <property type="protein sequence ID" value="KAJ8406555.1"/>
    <property type="molecule type" value="Genomic_DNA"/>
</dbReference>
<dbReference type="PANTHER" id="PTHR48043">
    <property type="entry name" value="EG:EG0003.4 PROTEIN-RELATED"/>
    <property type="match status" value="1"/>
</dbReference>
<evidence type="ECO:0000256" key="1">
    <source>
        <dbReference type="ARBA" id="ARBA00009995"/>
    </source>
</evidence>
<comment type="similarity">
    <text evidence="1">Belongs to the UDP-glycosyltransferase family.</text>
</comment>
<keyword evidence="3" id="KW-0808">Transferase</keyword>
<dbReference type="AlphaFoldDB" id="A0AAD7SQ38"/>
<name>A0AAD7SQ38_9TELE</name>
<dbReference type="Pfam" id="PF00201">
    <property type="entry name" value="UDPGT"/>
    <property type="match status" value="2"/>
</dbReference>
<sequence length="155" mass="17274">MTVAMLEDRSLMKRLKARKYDMMLTDPAWGAGVLLAHHLQLPLVYNVRWIMNGEGHFAIAPSPVSAGLLSGPYTKLFATGIVDPKIDFNELAQAADLWPMRVDFTFEFQRPTMPNIIYMGGFQCSPAQTLPGDLEEFVQNSGEHGFIIMSLCPTP</sequence>
<comment type="caution">
    <text evidence="4">The sequence shown here is derived from an EMBL/GenBank/DDBJ whole genome shotgun (WGS) entry which is preliminary data.</text>
</comment>
<proteinExistence type="inferred from homology"/>
<dbReference type="Proteomes" id="UP001221898">
    <property type="component" value="Unassembled WGS sequence"/>
</dbReference>
<evidence type="ECO:0000313" key="5">
    <source>
        <dbReference type="Proteomes" id="UP001221898"/>
    </source>
</evidence>
<protein>
    <submittedName>
        <fullName evidence="4">Uncharacterized protein</fullName>
    </submittedName>
</protein>
<keyword evidence="5" id="KW-1185">Reference proteome</keyword>
<reference evidence="4" key="1">
    <citation type="journal article" date="2023" name="Science">
        <title>Genome structures resolve the early diversification of teleost fishes.</title>
        <authorList>
            <person name="Parey E."/>
            <person name="Louis A."/>
            <person name="Montfort J."/>
            <person name="Bouchez O."/>
            <person name="Roques C."/>
            <person name="Iampietro C."/>
            <person name="Lluch J."/>
            <person name="Castinel A."/>
            <person name="Donnadieu C."/>
            <person name="Desvignes T."/>
            <person name="Floi Bucao C."/>
            <person name="Jouanno E."/>
            <person name="Wen M."/>
            <person name="Mejri S."/>
            <person name="Dirks R."/>
            <person name="Jansen H."/>
            <person name="Henkel C."/>
            <person name="Chen W.J."/>
            <person name="Zahm M."/>
            <person name="Cabau C."/>
            <person name="Klopp C."/>
            <person name="Thompson A.W."/>
            <person name="Robinson-Rechavi M."/>
            <person name="Braasch I."/>
            <person name="Lecointre G."/>
            <person name="Bobe J."/>
            <person name="Postlethwait J.H."/>
            <person name="Berthelot C."/>
            <person name="Roest Crollius H."/>
            <person name="Guiguen Y."/>
        </authorList>
    </citation>
    <scope>NUCLEOTIDE SEQUENCE</scope>
    <source>
        <strain evidence="4">NC1722</strain>
    </source>
</reference>
<accession>A0AAD7SQ38</accession>
<gene>
    <name evidence="4" type="ORF">AAFF_G00301290</name>
</gene>
<evidence type="ECO:0000256" key="2">
    <source>
        <dbReference type="ARBA" id="ARBA00022676"/>
    </source>
</evidence>
<evidence type="ECO:0000256" key="3">
    <source>
        <dbReference type="ARBA" id="ARBA00022679"/>
    </source>
</evidence>
<dbReference type="InterPro" id="IPR002213">
    <property type="entry name" value="UDP_glucos_trans"/>
</dbReference>
<dbReference type="GO" id="GO:0008194">
    <property type="term" value="F:UDP-glycosyltransferase activity"/>
    <property type="evidence" value="ECO:0007669"/>
    <property type="project" value="InterPro"/>
</dbReference>
<dbReference type="PANTHER" id="PTHR48043:SF63">
    <property type="entry name" value="UDP GLUCURONOSYLTRANSFERASE 5 FAMILY, POLYPEPTIDE F1-RELATED"/>
    <property type="match status" value="1"/>
</dbReference>
<dbReference type="SUPFAM" id="SSF53756">
    <property type="entry name" value="UDP-Glycosyltransferase/glycogen phosphorylase"/>
    <property type="match status" value="1"/>
</dbReference>
<evidence type="ECO:0000313" key="4">
    <source>
        <dbReference type="EMBL" id="KAJ8406555.1"/>
    </source>
</evidence>
<organism evidence="4 5">
    <name type="scientific">Aldrovandia affinis</name>
    <dbReference type="NCBI Taxonomy" id="143900"/>
    <lineage>
        <taxon>Eukaryota</taxon>
        <taxon>Metazoa</taxon>
        <taxon>Chordata</taxon>
        <taxon>Craniata</taxon>
        <taxon>Vertebrata</taxon>
        <taxon>Euteleostomi</taxon>
        <taxon>Actinopterygii</taxon>
        <taxon>Neopterygii</taxon>
        <taxon>Teleostei</taxon>
        <taxon>Notacanthiformes</taxon>
        <taxon>Halosauridae</taxon>
        <taxon>Aldrovandia</taxon>
    </lineage>
</organism>
<dbReference type="InterPro" id="IPR050271">
    <property type="entry name" value="UDP-glycosyltransferase"/>
</dbReference>